<evidence type="ECO:0000259" key="2">
    <source>
        <dbReference type="Pfam" id="PF17881"/>
    </source>
</evidence>
<dbReference type="InterPro" id="IPR041401">
    <property type="entry name" value="TseB-like_dom"/>
</dbReference>
<feature type="domain" description="PepSY" evidence="1">
    <location>
        <begin position="84"/>
        <end position="137"/>
    </location>
</feature>
<protein>
    <submittedName>
        <fullName evidence="4">Peptidase</fullName>
    </submittedName>
</protein>
<reference evidence="3 5" key="2">
    <citation type="submission" date="2019-11" db="EMBL/GenBank/DDBJ databases">
        <title>Streptococcis sp. isolated from the respiratory tract of Marmot.</title>
        <authorList>
            <person name="Zhang G."/>
        </authorList>
    </citation>
    <scope>NUCLEOTIDE SEQUENCE [LARGE SCALE GENOMIC DNA]</scope>
    <source>
        <strain evidence="3">Zg-86</strain>
        <strain evidence="5">zg-86</strain>
    </source>
</reference>
<dbReference type="InterPro" id="IPR025711">
    <property type="entry name" value="PepSY"/>
</dbReference>
<evidence type="ECO:0000259" key="1">
    <source>
        <dbReference type="Pfam" id="PF03413"/>
    </source>
</evidence>
<evidence type="ECO:0000313" key="4">
    <source>
        <dbReference type="EMBL" id="MWV56928.1"/>
    </source>
</evidence>
<organism evidence="4 6">
    <name type="scientific">Streptococcus zhangguiae</name>
    <dbReference type="NCBI Taxonomy" id="2664091"/>
    <lineage>
        <taxon>Bacteria</taxon>
        <taxon>Bacillati</taxon>
        <taxon>Bacillota</taxon>
        <taxon>Bacilli</taxon>
        <taxon>Lactobacillales</taxon>
        <taxon>Streptococcaceae</taxon>
        <taxon>Streptococcus</taxon>
    </lineage>
</organism>
<dbReference type="Proteomes" id="UP000435423">
    <property type="component" value="Unassembled WGS sequence"/>
</dbReference>
<comment type="caution">
    <text evidence="4">The sequence shown here is derived from an EMBL/GenBank/DDBJ whole genome shotgun (WGS) entry which is preliminary data.</text>
</comment>
<reference evidence="4 6" key="1">
    <citation type="submission" date="2019-10" db="EMBL/GenBank/DDBJ databases">
        <title>Streptococcis sp, isolated from the respiratory tract of Marmot.</title>
        <authorList>
            <person name="Zhang G."/>
        </authorList>
    </citation>
    <scope>NUCLEOTIDE SEQUENCE [LARGE SCALE GENOMIC DNA]</scope>
    <source>
        <strain evidence="4">Zg-70</strain>
        <strain evidence="6">zg-70</strain>
    </source>
</reference>
<sequence>MFVLTFSILYIIEVSAKPFLEGQQEAKQIAMDYAGVASITKVSRYTGESSYYSITGKNQSEEDVLVLIPEESSAILVYKATDGISQEEAKAIAKENGAGEVTKVTFGYAKNQPIWEIKSGQTYYMISFENGTFLSKEGI</sequence>
<name>A0A6I4RDW7_9STRE</name>
<proteinExistence type="predicted"/>
<accession>A0A6I4RDW7</accession>
<evidence type="ECO:0000313" key="5">
    <source>
        <dbReference type="Proteomes" id="UP000435060"/>
    </source>
</evidence>
<keyword evidence="5" id="KW-1185">Reference proteome</keyword>
<dbReference type="SUPFAM" id="SSF54403">
    <property type="entry name" value="Cystatin/monellin"/>
    <property type="match status" value="2"/>
</dbReference>
<dbReference type="EMBL" id="WUBJ01000010">
    <property type="protein sequence ID" value="MWV56928.1"/>
    <property type="molecule type" value="Genomic_DNA"/>
</dbReference>
<dbReference type="Pfam" id="PF03413">
    <property type="entry name" value="PepSY"/>
    <property type="match status" value="1"/>
</dbReference>
<dbReference type="Pfam" id="PF17881">
    <property type="entry name" value="TseB"/>
    <property type="match status" value="1"/>
</dbReference>
<feature type="domain" description="Cell wall elongation regulator TseB-like" evidence="2">
    <location>
        <begin position="25"/>
        <end position="69"/>
    </location>
</feature>
<dbReference type="AlphaFoldDB" id="A0A6I4RDW7"/>
<evidence type="ECO:0000313" key="6">
    <source>
        <dbReference type="Proteomes" id="UP000435423"/>
    </source>
</evidence>
<dbReference type="Gene3D" id="3.10.450.40">
    <property type="match status" value="2"/>
</dbReference>
<dbReference type="Proteomes" id="UP000435060">
    <property type="component" value="Unassembled WGS sequence"/>
</dbReference>
<dbReference type="EMBL" id="WLCG01000011">
    <property type="protein sequence ID" value="MTB64987.1"/>
    <property type="molecule type" value="Genomic_DNA"/>
</dbReference>
<gene>
    <name evidence="3" type="ORF">GGG87_08250</name>
    <name evidence="4" type="ORF">GGH11_08065</name>
</gene>
<dbReference type="InterPro" id="IPR046350">
    <property type="entry name" value="Cystatin_sf"/>
</dbReference>
<evidence type="ECO:0000313" key="3">
    <source>
        <dbReference type="EMBL" id="MTB64987.1"/>
    </source>
</evidence>